<keyword evidence="1" id="KW-0732">Signal</keyword>
<evidence type="ECO:0000256" key="1">
    <source>
        <dbReference type="SAM" id="SignalP"/>
    </source>
</evidence>
<gene>
    <name evidence="2" type="ORF">GCM10010844_30690</name>
</gene>
<evidence type="ECO:0000313" key="3">
    <source>
        <dbReference type="Proteomes" id="UP000604341"/>
    </source>
</evidence>
<sequence length="168" mass="17821">MTRHLVLAALLTLTPLAHAGSGNAAPRAVTPFGVPANALIRPGQTWVLGGVTVSGERIRRETTLGAYARPQGAGWDFGSPLGIFSWQPKIRTVVVEDMTDESDIQLCIAIEEQRGARGVLISGTDEQIDLLIGRINAAIMNPGTPDQLIQDVRTAGVNAGTCTLTLKR</sequence>
<comment type="caution">
    <text evidence="2">The sequence shown here is derived from an EMBL/GenBank/DDBJ whole genome shotgun (WGS) entry which is preliminary data.</text>
</comment>
<proteinExistence type="predicted"/>
<dbReference type="RefSeq" id="WP_189069868.1">
    <property type="nucleotide sequence ID" value="NZ_BMPE01000011.1"/>
</dbReference>
<keyword evidence="3" id="KW-1185">Reference proteome</keyword>
<organism evidence="2 3">
    <name type="scientific">Deinococcus radiotolerans</name>
    <dbReference type="NCBI Taxonomy" id="1309407"/>
    <lineage>
        <taxon>Bacteria</taxon>
        <taxon>Thermotogati</taxon>
        <taxon>Deinococcota</taxon>
        <taxon>Deinococci</taxon>
        <taxon>Deinococcales</taxon>
        <taxon>Deinococcaceae</taxon>
        <taxon>Deinococcus</taxon>
    </lineage>
</organism>
<reference evidence="3" key="1">
    <citation type="journal article" date="2019" name="Int. J. Syst. Evol. Microbiol.">
        <title>The Global Catalogue of Microorganisms (GCM) 10K type strain sequencing project: providing services to taxonomists for standard genome sequencing and annotation.</title>
        <authorList>
            <consortium name="The Broad Institute Genomics Platform"/>
            <consortium name="The Broad Institute Genome Sequencing Center for Infectious Disease"/>
            <person name="Wu L."/>
            <person name="Ma J."/>
        </authorList>
    </citation>
    <scope>NUCLEOTIDE SEQUENCE [LARGE SCALE GENOMIC DNA]</scope>
    <source>
        <strain evidence="3">JCM 19173</strain>
    </source>
</reference>
<feature type="signal peptide" evidence="1">
    <location>
        <begin position="1"/>
        <end position="19"/>
    </location>
</feature>
<dbReference type="Proteomes" id="UP000604341">
    <property type="component" value="Unassembled WGS sequence"/>
</dbReference>
<dbReference type="EMBL" id="BMPE01000011">
    <property type="protein sequence ID" value="GGL09871.1"/>
    <property type="molecule type" value="Genomic_DNA"/>
</dbReference>
<feature type="chain" id="PRO_5047165161" evidence="1">
    <location>
        <begin position="20"/>
        <end position="168"/>
    </location>
</feature>
<protein>
    <submittedName>
        <fullName evidence="2">Uncharacterized protein</fullName>
    </submittedName>
</protein>
<evidence type="ECO:0000313" key="2">
    <source>
        <dbReference type="EMBL" id="GGL09871.1"/>
    </source>
</evidence>
<accession>A0ABQ2FM76</accession>
<name>A0ABQ2FM76_9DEIO</name>